<dbReference type="SUPFAM" id="SSF53335">
    <property type="entry name" value="S-adenosyl-L-methionine-dependent methyltransferases"/>
    <property type="match status" value="1"/>
</dbReference>
<feature type="compositionally biased region" description="Basic and acidic residues" evidence="16">
    <location>
        <begin position="156"/>
        <end position="189"/>
    </location>
</feature>
<feature type="binding site" evidence="15">
    <location>
        <position position="582"/>
    </location>
    <ligand>
        <name>S-adenosyl-L-methionine</name>
        <dbReference type="ChEBI" id="CHEBI:59789"/>
    </ligand>
</feature>
<dbReference type="Proteomes" id="UP001140091">
    <property type="component" value="Unassembled WGS sequence"/>
</dbReference>
<dbReference type="PRINTS" id="PR02008">
    <property type="entry name" value="RCMTFAMILY"/>
</dbReference>
<feature type="binding site" evidence="15">
    <location>
        <position position="599"/>
    </location>
    <ligand>
        <name>S-adenosyl-L-methionine</name>
        <dbReference type="ChEBI" id="CHEBI:59789"/>
    </ligand>
</feature>
<protein>
    <recommendedName>
        <fullName evidence="14">Nucleolar protein 2</fullName>
    </recommendedName>
</protein>
<dbReference type="OrthoDB" id="427002at2759"/>
<evidence type="ECO:0000256" key="11">
    <source>
        <dbReference type="ARBA" id="ARBA00022989"/>
    </source>
</evidence>
<feature type="compositionally biased region" description="Acidic residues" evidence="16">
    <location>
        <begin position="289"/>
        <end position="298"/>
    </location>
</feature>
<evidence type="ECO:0000256" key="16">
    <source>
        <dbReference type="SAM" id="MobiDB-lite"/>
    </source>
</evidence>
<dbReference type="PROSITE" id="PS01153">
    <property type="entry name" value="NOL1_NOP2_SUN"/>
    <property type="match status" value="1"/>
</dbReference>
<feature type="compositionally biased region" description="Polar residues" evidence="16">
    <location>
        <begin position="748"/>
        <end position="757"/>
    </location>
</feature>
<keyword evidence="5" id="KW-0690">Ribosome biogenesis</keyword>
<evidence type="ECO:0000256" key="9">
    <source>
        <dbReference type="ARBA" id="ARBA00022692"/>
    </source>
</evidence>
<dbReference type="PANTHER" id="PTHR22807:SF30">
    <property type="entry name" value="28S RRNA (CYTOSINE(4447)-C(5))-METHYLTRANSFERASE-RELATED"/>
    <property type="match status" value="1"/>
</dbReference>
<dbReference type="InterPro" id="IPR023273">
    <property type="entry name" value="RCMT_NOP2"/>
</dbReference>
<evidence type="ECO:0000313" key="19">
    <source>
        <dbReference type="Proteomes" id="UP001140091"/>
    </source>
</evidence>
<gene>
    <name evidence="18" type="ORF">H1R20_g5645</name>
</gene>
<dbReference type="FunFam" id="3.30.70.1170:FF:000001">
    <property type="entry name" value="Ribosomal RNA methyltransferase Nop2"/>
    <property type="match status" value="1"/>
</dbReference>
<keyword evidence="12" id="KW-0472">Membrane</keyword>
<evidence type="ECO:0000256" key="3">
    <source>
        <dbReference type="ARBA" id="ARBA00007494"/>
    </source>
</evidence>
<dbReference type="PRINTS" id="PR02012">
    <property type="entry name" value="RCMTNOP2"/>
</dbReference>
<feature type="compositionally biased region" description="Basic and acidic residues" evidence="16">
    <location>
        <begin position="784"/>
        <end position="800"/>
    </location>
</feature>
<dbReference type="InterPro" id="IPR023267">
    <property type="entry name" value="RCMT"/>
</dbReference>
<evidence type="ECO:0000256" key="6">
    <source>
        <dbReference type="ARBA" id="ARBA00022603"/>
    </source>
</evidence>
<evidence type="ECO:0000256" key="12">
    <source>
        <dbReference type="ARBA" id="ARBA00023136"/>
    </source>
</evidence>
<feature type="active site" description="Nucleophile" evidence="15">
    <location>
        <position position="656"/>
    </location>
</feature>
<evidence type="ECO:0000259" key="17">
    <source>
        <dbReference type="PROSITE" id="PS51686"/>
    </source>
</evidence>
<proteinExistence type="inferred from homology"/>
<dbReference type="GO" id="GO:0005730">
    <property type="term" value="C:nucleolus"/>
    <property type="evidence" value="ECO:0007669"/>
    <property type="project" value="UniProtKB-SubCell"/>
</dbReference>
<evidence type="ECO:0000256" key="5">
    <source>
        <dbReference type="ARBA" id="ARBA00022517"/>
    </source>
</evidence>
<dbReference type="PROSITE" id="PS51686">
    <property type="entry name" value="SAM_MT_RSMB_NOP"/>
    <property type="match status" value="1"/>
</dbReference>
<dbReference type="InterPro" id="IPR007014">
    <property type="entry name" value="FUN14"/>
</dbReference>
<keyword evidence="11" id="KW-1133">Transmembrane helix</keyword>
<evidence type="ECO:0000313" key="18">
    <source>
        <dbReference type="EMBL" id="KAJ2931387.1"/>
    </source>
</evidence>
<comment type="similarity">
    <text evidence="3 15">Belongs to the class I-like SAM-binding methyltransferase superfamily. RsmB/NOP family.</text>
</comment>
<evidence type="ECO:0000256" key="1">
    <source>
        <dbReference type="ARBA" id="ARBA00004370"/>
    </source>
</evidence>
<dbReference type="InterPro" id="IPR001678">
    <property type="entry name" value="MeTrfase_RsmB-F_NOP2_dom"/>
</dbReference>
<comment type="similarity">
    <text evidence="4">Belongs to the FUN14 family.</text>
</comment>
<dbReference type="InterPro" id="IPR018314">
    <property type="entry name" value="RsmB/NOL1/NOP2-like_CS"/>
</dbReference>
<evidence type="ECO:0000256" key="8">
    <source>
        <dbReference type="ARBA" id="ARBA00022691"/>
    </source>
</evidence>
<keyword evidence="7 15" id="KW-0808">Transferase</keyword>
<dbReference type="AlphaFoldDB" id="A0A9W8MIQ7"/>
<comment type="subcellular location">
    <subcellularLocation>
        <location evidence="1">Membrane</location>
    </subcellularLocation>
    <subcellularLocation>
        <location evidence="2">Nucleus</location>
        <location evidence="2">Nucleolus</location>
    </subcellularLocation>
</comment>
<dbReference type="Gene3D" id="3.40.50.150">
    <property type="entry name" value="Vaccinia Virus protein VP39"/>
    <property type="match status" value="1"/>
</dbReference>
<keyword evidence="8 15" id="KW-0949">S-adenosyl-L-methionine</keyword>
<keyword evidence="9" id="KW-0812">Transmembrane</keyword>
<reference evidence="18" key="1">
    <citation type="submission" date="2022-06" db="EMBL/GenBank/DDBJ databases">
        <title>Genome Sequence of Candolleomyces eurysporus.</title>
        <authorList>
            <person name="Buettner E."/>
        </authorList>
    </citation>
    <scope>NUCLEOTIDE SEQUENCE</scope>
    <source>
        <strain evidence="18">VTCC 930004</strain>
    </source>
</reference>
<feature type="compositionally biased region" description="Acidic residues" evidence="16">
    <location>
        <begin position="203"/>
        <end position="239"/>
    </location>
</feature>
<dbReference type="InterPro" id="IPR029063">
    <property type="entry name" value="SAM-dependent_MTases_sf"/>
</dbReference>
<feature type="binding site" evidence="15">
    <location>
        <position position="555"/>
    </location>
    <ligand>
        <name>S-adenosyl-L-methionine</name>
        <dbReference type="ChEBI" id="CHEBI:59789"/>
    </ligand>
</feature>
<comment type="caution">
    <text evidence="18">The sequence shown here is derived from an EMBL/GenBank/DDBJ whole genome shotgun (WGS) entry which is preliminary data.</text>
</comment>
<evidence type="ECO:0000256" key="7">
    <source>
        <dbReference type="ARBA" id="ARBA00022679"/>
    </source>
</evidence>
<feature type="domain" description="SAM-dependent MTase RsmB/NOP-type" evidence="17">
    <location>
        <begin position="439"/>
        <end position="727"/>
    </location>
</feature>
<dbReference type="Pfam" id="PF01189">
    <property type="entry name" value="Methyltr_RsmB-F"/>
    <property type="match status" value="1"/>
</dbReference>
<dbReference type="InterPro" id="IPR011023">
    <property type="entry name" value="Nop2p"/>
</dbReference>
<evidence type="ECO:0000256" key="4">
    <source>
        <dbReference type="ARBA" id="ARBA00009160"/>
    </source>
</evidence>
<keyword evidence="13" id="KW-0539">Nucleus</keyword>
<evidence type="ECO:0000256" key="10">
    <source>
        <dbReference type="ARBA" id="ARBA00022884"/>
    </source>
</evidence>
<feature type="region of interest" description="Disordered" evidence="16">
    <location>
        <begin position="732"/>
        <end position="800"/>
    </location>
</feature>
<dbReference type="Pfam" id="PF04930">
    <property type="entry name" value="FUN14"/>
    <property type="match status" value="1"/>
</dbReference>
<evidence type="ECO:0000256" key="2">
    <source>
        <dbReference type="ARBA" id="ARBA00004604"/>
    </source>
</evidence>
<accession>A0A9W8MIQ7</accession>
<dbReference type="GO" id="GO:0009383">
    <property type="term" value="F:rRNA (cytosine-C5-)-methyltransferase activity"/>
    <property type="evidence" value="ECO:0007669"/>
    <property type="project" value="TreeGrafter"/>
</dbReference>
<name>A0A9W8MIQ7_9AGAR</name>
<dbReference type="GO" id="GO:0003723">
    <property type="term" value="F:RNA binding"/>
    <property type="evidence" value="ECO:0007669"/>
    <property type="project" value="UniProtKB-UniRule"/>
</dbReference>
<dbReference type="EMBL" id="JANBPK010000808">
    <property type="protein sequence ID" value="KAJ2931387.1"/>
    <property type="molecule type" value="Genomic_DNA"/>
</dbReference>
<evidence type="ECO:0000256" key="15">
    <source>
        <dbReference type="PROSITE-ProRule" id="PRU01023"/>
    </source>
</evidence>
<feature type="region of interest" description="Disordered" evidence="16">
    <location>
        <begin position="156"/>
        <end position="376"/>
    </location>
</feature>
<keyword evidence="10 15" id="KW-0694">RNA-binding</keyword>
<dbReference type="InterPro" id="IPR049560">
    <property type="entry name" value="MeTrfase_RsmB-F_NOP2_cat"/>
</dbReference>
<organism evidence="18 19">
    <name type="scientific">Candolleomyces eurysporus</name>
    <dbReference type="NCBI Taxonomy" id="2828524"/>
    <lineage>
        <taxon>Eukaryota</taxon>
        <taxon>Fungi</taxon>
        <taxon>Dikarya</taxon>
        <taxon>Basidiomycota</taxon>
        <taxon>Agaricomycotina</taxon>
        <taxon>Agaricomycetes</taxon>
        <taxon>Agaricomycetidae</taxon>
        <taxon>Agaricales</taxon>
        <taxon>Agaricineae</taxon>
        <taxon>Psathyrellaceae</taxon>
        <taxon>Candolleomyces</taxon>
    </lineage>
</organism>
<dbReference type="NCBIfam" id="TIGR00446">
    <property type="entry name" value="nop2p"/>
    <property type="match status" value="1"/>
</dbReference>
<feature type="binding site" evidence="15">
    <location>
        <begin position="531"/>
        <end position="537"/>
    </location>
    <ligand>
        <name>S-adenosyl-L-methionine</name>
        <dbReference type="ChEBI" id="CHEBI:59789"/>
    </ligand>
</feature>
<dbReference type="PANTHER" id="PTHR22807">
    <property type="entry name" value="NOP2 YEAST -RELATED NOL1/NOP2/FMU SUN DOMAIN-CONTAINING"/>
    <property type="match status" value="1"/>
</dbReference>
<dbReference type="GO" id="GO:0070475">
    <property type="term" value="P:rRNA base methylation"/>
    <property type="evidence" value="ECO:0007669"/>
    <property type="project" value="TreeGrafter"/>
</dbReference>
<dbReference type="Gene3D" id="3.30.70.1170">
    <property type="entry name" value="Sun protein, domain 3"/>
    <property type="match status" value="1"/>
</dbReference>
<feature type="non-terminal residue" evidence="18">
    <location>
        <position position="1"/>
    </location>
</feature>
<feature type="compositionally biased region" description="Acidic residues" evidence="16">
    <location>
        <begin position="333"/>
        <end position="353"/>
    </location>
</feature>
<evidence type="ECO:0000256" key="13">
    <source>
        <dbReference type="ARBA" id="ARBA00023242"/>
    </source>
</evidence>
<evidence type="ECO:0000256" key="14">
    <source>
        <dbReference type="ARBA" id="ARBA00082314"/>
    </source>
</evidence>
<dbReference type="GO" id="GO:0016020">
    <property type="term" value="C:membrane"/>
    <property type="evidence" value="ECO:0007669"/>
    <property type="project" value="UniProtKB-SubCell"/>
</dbReference>
<keyword evidence="6 15" id="KW-0489">Methyltransferase</keyword>
<keyword evidence="19" id="KW-1185">Reference proteome</keyword>
<dbReference type="GO" id="GO:0000470">
    <property type="term" value="P:maturation of LSU-rRNA"/>
    <property type="evidence" value="ECO:0007669"/>
    <property type="project" value="TreeGrafter"/>
</dbReference>
<sequence>MISPLQAAAKQAFLPRLSNVCRWNAQSLNAISRVGLRQASMGPAVNRVKAVAKPGPTMNVFKGVSVAALGLGLAFSRSTPVQCDAIPAAATPTRSTPKAVDEFPPPPESAVSLYQLGFGTVAGLCAGIFVKKGAKAAAWLLGGVFVLLQLGKRKANDEENERPAKKAKDSSVKKAQKKDKAAKKVEKKAVSSKAHKKKKDVGSDDGWEDVDEDYAGGSDDEGLIGNLDDLDDEFGDDDEIIRGPVQELTFSDDDEDEIPSKSSKLKSKKSKQAERPKKIIPTGSSTSSDESDEDEDDDRITMANMEARSKALDAAAAEEAELDAEELRAAANEEADDFDMDVDSDDGEGDEDGEPFHLPTAEEREQEKAAGGPDLQVLQRRMRDCVRILGKFRKRAEPGRSRSEYTEQLIADIANYYGYNEYLAEKLFLLFPVAEAIEFFEANETARPVTIRTNTLRTRRRDLAQTLINRGVNLEPIGKWTNVGLQVFESSVPIGATPEYLAGHYMLQAASSFLPVIALSPQPNERVLDMASAPGGKTTHMAALMQNTGVIFANDANKARTKSLTANIHRLGCKNVVVCSYDGREFPKVMGGFDRILLDAPCSGTGVISKDSSVKVNKSERDFTLLSHLQKQLILCAIDSINPDSKTGGYFVYSTCSVTVEENEGVVDYALKKRPNVKLVDTGLSFGREGFTQYRGKTFHPSVNLTRRFYPHVHNMDGFFVAKFKVERRSKAPSAQKEAEAEPAVTPESMNATTNSEAVVGFDDSEDQKYIEAGKRRRQRAKGLRPEPRKEASGAVSMKE</sequence>